<evidence type="ECO:0000313" key="2">
    <source>
        <dbReference type="Proteomes" id="UP000189857"/>
    </source>
</evidence>
<dbReference type="Proteomes" id="UP000189857">
    <property type="component" value="Unassembled WGS sequence"/>
</dbReference>
<keyword evidence="2" id="KW-1185">Reference proteome</keyword>
<protein>
    <submittedName>
        <fullName evidence="1">Uncharacterized protein</fullName>
    </submittedName>
</protein>
<name>A0A1T4M5L1_9FIRM</name>
<reference evidence="1 2" key="1">
    <citation type="submission" date="2017-02" db="EMBL/GenBank/DDBJ databases">
        <authorList>
            <person name="Peterson S.W."/>
        </authorList>
    </citation>
    <scope>NUCLEOTIDE SEQUENCE [LARGE SCALE GENOMIC DNA]</scope>
    <source>
        <strain evidence="1 2">ATCC 17233</strain>
    </source>
</reference>
<accession>A0A1T4M5L1</accession>
<sequence>MTNNNMKKISGLKTIFNGKKIKKAMCMLMVSTMLVSSLAACGKGKSDGQAGAQAQGANAEAKNYDIGPNGDELVTTEAPKGAYSYEVYGVKISMDVKVEDYVTSDSYGKNFDLYKLANDYGWLGKDMYNQPVEEASEDALASEWYTHRDGNMVTRIDLSCYKDELLPGTSDHQFRTLSLQYKTESGDNFYANEDQFVSHRDLFADFGKHYAACDYKVTGPRWSVSYDDIVMICYTFWLASVNPGDNPLVAEFGTDTNSELVKSVDNRTVRYSFP</sequence>
<dbReference type="EMBL" id="FUXA01000006">
    <property type="protein sequence ID" value="SJZ62068.1"/>
    <property type="molecule type" value="Genomic_DNA"/>
</dbReference>
<gene>
    <name evidence="1" type="ORF">SAMN02745110_01115</name>
</gene>
<proteinExistence type="predicted"/>
<dbReference type="AlphaFoldDB" id="A0A1T4M5L1"/>
<evidence type="ECO:0000313" key="1">
    <source>
        <dbReference type="EMBL" id="SJZ62068.1"/>
    </source>
</evidence>
<organism evidence="1 2">
    <name type="scientific">Eubacterium ruminantium</name>
    <dbReference type="NCBI Taxonomy" id="42322"/>
    <lineage>
        <taxon>Bacteria</taxon>
        <taxon>Bacillati</taxon>
        <taxon>Bacillota</taxon>
        <taxon>Clostridia</taxon>
        <taxon>Eubacteriales</taxon>
        <taxon>Eubacteriaceae</taxon>
        <taxon>Eubacterium</taxon>
    </lineage>
</organism>